<organism evidence="1 2">
    <name type="scientific">Entomophthora muscae</name>
    <dbReference type="NCBI Taxonomy" id="34485"/>
    <lineage>
        <taxon>Eukaryota</taxon>
        <taxon>Fungi</taxon>
        <taxon>Fungi incertae sedis</taxon>
        <taxon>Zoopagomycota</taxon>
        <taxon>Entomophthoromycotina</taxon>
        <taxon>Entomophthoromycetes</taxon>
        <taxon>Entomophthorales</taxon>
        <taxon>Entomophthoraceae</taxon>
        <taxon>Entomophthora</taxon>
    </lineage>
</organism>
<comment type="caution">
    <text evidence="1">The sequence shown here is derived from an EMBL/GenBank/DDBJ whole genome shotgun (WGS) entry which is preliminary data.</text>
</comment>
<dbReference type="Proteomes" id="UP001165960">
    <property type="component" value="Unassembled WGS sequence"/>
</dbReference>
<evidence type="ECO:0000313" key="2">
    <source>
        <dbReference type="Proteomes" id="UP001165960"/>
    </source>
</evidence>
<accession>A0ACC2T5U1</accession>
<protein>
    <submittedName>
        <fullName evidence="1">ESCRT-II subunit protein snf8</fullName>
    </submittedName>
</protein>
<gene>
    <name evidence="1" type="primary">SNF8_1</name>
    <name evidence="1" type="ORF">DSO57_1013850</name>
</gene>
<proteinExistence type="predicted"/>
<evidence type="ECO:0000313" key="1">
    <source>
        <dbReference type="EMBL" id="KAJ9069912.1"/>
    </source>
</evidence>
<reference evidence="1" key="1">
    <citation type="submission" date="2022-04" db="EMBL/GenBank/DDBJ databases">
        <title>Genome of the entomopathogenic fungus Entomophthora muscae.</title>
        <authorList>
            <person name="Elya C."/>
            <person name="Lovett B.R."/>
            <person name="Lee E."/>
            <person name="Macias A.M."/>
            <person name="Hajek A.E."/>
            <person name="De Bivort B.L."/>
            <person name="Kasson M.T."/>
            <person name="De Fine Licht H.H."/>
            <person name="Stajich J.E."/>
        </authorList>
    </citation>
    <scope>NUCLEOTIDE SEQUENCE</scope>
    <source>
        <strain evidence="1">Berkeley</strain>
    </source>
</reference>
<dbReference type="EMBL" id="QTSX02003602">
    <property type="protein sequence ID" value="KAJ9069912.1"/>
    <property type="molecule type" value="Genomic_DNA"/>
</dbReference>
<sequence length="274" mass="30766">MDVLAILAAVPIFFNCGGLESDIIMAFRRTGVGKLALSRQQGTQAQYRQKGESLEATQLAALQEQFSTFQTNLANFAHKYRKDIKNDPSFRQYFQRMCNQIGVDPLASSKGFWAEILGVGDFYYELGIQIIEICLLTRSFNGGLIEMRELLDRLQNRRRRPNLPLALQEASTITEDDVARSLKTLKPLGGQYQLVTIGSRKLITSVPKELDADQNLALAEAQGTGYVTEDSLSVNQGWSADRCQKTLNNLVRDGLCWVDSYSEPASYWVVAYFK</sequence>
<name>A0ACC2T5U1_9FUNG</name>
<keyword evidence="2" id="KW-1185">Reference proteome</keyword>